<name>A0ACD0P1Z0_9BASI</name>
<keyword evidence="2" id="KW-1185">Reference proteome</keyword>
<evidence type="ECO:0000313" key="1">
    <source>
        <dbReference type="EMBL" id="PWN52032.1"/>
    </source>
</evidence>
<sequence length="414" mass="43605">MDPLDPTIVLSTLPSLIRSTPRPQLRSHQDAIPALIHAILTNLDFRLVGLKEDDRIQTVEEGEGGSQGSGGQSTDQVPLVRNLLPQDWNAKGPDFYSFRYKHDQSSLEFLIKVIAMGKRTLVNATALEDNKTFTYEFETLNHVSPNFFPHEFNTLPTTSGGEVVQGQGSSGDGENQKPSPPEPLLNGFISISRLKDLISGIKLQVIQRLVPGLRKPGYEESATPQEESSSSRSASQPGFQGTRPPPLFNPEDPTFGGLGGGVGGERDPTGRYGRNPLIIGDRDLDPLGGQPLRLPPPFGGGSFGGPPPLFGGRGGGGDGGGMYVGPEHPIFRDRFQPPGPGGRGGGDSFLPPGAVPPGARFDPIGPFGRGGGGGPPLPGGGRGRGRGSGGPLSGDPDWDDVRPPGNSGYDDMFS</sequence>
<protein>
    <submittedName>
        <fullName evidence="1">Uncharacterized protein</fullName>
    </submittedName>
</protein>
<dbReference type="EMBL" id="KZ819801">
    <property type="protein sequence ID" value="PWN52032.1"/>
    <property type="molecule type" value="Genomic_DNA"/>
</dbReference>
<evidence type="ECO:0000313" key="2">
    <source>
        <dbReference type="Proteomes" id="UP000245626"/>
    </source>
</evidence>
<gene>
    <name evidence="1" type="ORF">IE53DRAFT_385578</name>
</gene>
<accession>A0ACD0P1Z0</accession>
<dbReference type="Proteomes" id="UP000245626">
    <property type="component" value="Unassembled WGS sequence"/>
</dbReference>
<proteinExistence type="predicted"/>
<organism evidence="1 2">
    <name type="scientific">Violaceomyces palustris</name>
    <dbReference type="NCBI Taxonomy" id="1673888"/>
    <lineage>
        <taxon>Eukaryota</taxon>
        <taxon>Fungi</taxon>
        <taxon>Dikarya</taxon>
        <taxon>Basidiomycota</taxon>
        <taxon>Ustilaginomycotina</taxon>
        <taxon>Ustilaginomycetes</taxon>
        <taxon>Violaceomycetales</taxon>
        <taxon>Violaceomycetaceae</taxon>
        <taxon>Violaceomyces</taxon>
    </lineage>
</organism>
<reference evidence="1 2" key="1">
    <citation type="journal article" date="2018" name="Mol. Biol. Evol.">
        <title>Broad Genomic Sampling Reveals a Smut Pathogenic Ancestry of the Fungal Clade Ustilaginomycotina.</title>
        <authorList>
            <person name="Kijpornyongpan T."/>
            <person name="Mondo S.J."/>
            <person name="Barry K."/>
            <person name="Sandor L."/>
            <person name="Lee J."/>
            <person name="Lipzen A."/>
            <person name="Pangilinan J."/>
            <person name="LaButti K."/>
            <person name="Hainaut M."/>
            <person name="Henrissat B."/>
            <person name="Grigoriev I.V."/>
            <person name="Spatafora J.W."/>
            <person name="Aime M.C."/>
        </authorList>
    </citation>
    <scope>NUCLEOTIDE SEQUENCE [LARGE SCALE GENOMIC DNA]</scope>
    <source>
        <strain evidence="1 2">SA 807</strain>
    </source>
</reference>